<evidence type="ECO:0000259" key="8">
    <source>
        <dbReference type="PROSITE" id="PS50011"/>
    </source>
</evidence>
<dbReference type="PANTHER" id="PTHR45646:SF11">
    <property type="entry name" value="SERINE_THREONINE-PROTEIN KINASE DOA"/>
    <property type="match status" value="1"/>
</dbReference>
<evidence type="ECO:0000313" key="9">
    <source>
        <dbReference type="EMBL" id="PPJ57311.1"/>
    </source>
</evidence>
<evidence type="ECO:0000313" key="10">
    <source>
        <dbReference type="Proteomes" id="UP000237631"/>
    </source>
</evidence>
<keyword evidence="10" id="KW-1185">Reference proteome</keyword>
<keyword evidence="5 6" id="KW-0067">ATP-binding</keyword>
<gene>
    <name evidence="9" type="ORF">CBER1_07934</name>
</gene>
<keyword evidence="2" id="KW-0808">Transferase</keyword>
<dbReference type="GO" id="GO:0005634">
    <property type="term" value="C:nucleus"/>
    <property type="evidence" value="ECO:0007669"/>
    <property type="project" value="TreeGrafter"/>
</dbReference>
<dbReference type="SUPFAM" id="SSF56112">
    <property type="entry name" value="Protein kinase-like (PK-like)"/>
    <property type="match status" value="1"/>
</dbReference>
<dbReference type="InterPro" id="IPR051175">
    <property type="entry name" value="CLK_kinases"/>
</dbReference>
<dbReference type="InterPro" id="IPR011009">
    <property type="entry name" value="Kinase-like_dom_sf"/>
</dbReference>
<dbReference type="GO" id="GO:0004674">
    <property type="term" value="F:protein serine/threonine kinase activity"/>
    <property type="evidence" value="ECO:0007669"/>
    <property type="project" value="UniProtKB-KW"/>
</dbReference>
<dbReference type="AlphaFoldDB" id="A0A2S6CC55"/>
<dbReference type="STRING" id="357750.A0A2S6CC55"/>
<dbReference type="PANTHER" id="PTHR45646">
    <property type="entry name" value="SERINE/THREONINE-PROTEIN KINASE DOA-RELATED"/>
    <property type="match status" value="1"/>
</dbReference>
<accession>A0A2S6CC55</accession>
<feature type="binding site" evidence="6">
    <location>
        <position position="96"/>
    </location>
    <ligand>
        <name>ATP</name>
        <dbReference type="ChEBI" id="CHEBI:30616"/>
    </ligand>
</feature>
<feature type="compositionally biased region" description="Polar residues" evidence="7">
    <location>
        <begin position="456"/>
        <end position="471"/>
    </location>
</feature>
<proteinExistence type="predicted"/>
<evidence type="ECO:0000256" key="6">
    <source>
        <dbReference type="PROSITE-ProRule" id="PRU10141"/>
    </source>
</evidence>
<dbReference type="GO" id="GO:0043484">
    <property type="term" value="P:regulation of RNA splicing"/>
    <property type="evidence" value="ECO:0007669"/>
    <property type="project" value="TreeGrafter"/>
</dbReference>
<organism evidence="9 10">
    <name type="scientific">Cercospora berteroae</name>
    <dbReference type="NCBI Taxonomy" id="357750"/>
    <lineage>
        <taxon>Eukaryota</taxon>
        <taxon>Fungi</taxon>
        <taxon>Dikarya</taxon>
        <taxon>Ascomycota</taxon>
        <taxon>Pezizomycotina</taxon>
        <taxon>Dothideomycetes</taxon>
        <taxon>Dothideomycetidae</taxon>
        <taxon>Mycosphaerellales</taxon>
        <taxon>Mycosphaerellaceae</taxon>
        <taxon>Cercospora</taxon>
    </lineage>
</organism>
<feature type="region of interest" description="Disordered" evidence="7">
    <location>
        <begin position="1"/>
        <end position="25"/>
    </location>
</feature>
<dbReference type="EMBL" id="PNEN01000496">
    <property type="protein sequence ID" value="PPJ57311.1"/>
    <property type="molecule type" value="Genomic_DNA"/>
</dbReference>
<feature type="domain" description="Protein kinase" evidence="8">
    <location>
        <begin position="65"/>
        <end position="451"/>
    </location>
</feature>
<feature type="compositionally biased region" description="Basic residues" evidence="7">
    <location>
        <begin position="531"/>
        <end position="541"/>
    </location>
</feature>
<reference evidence="10" key="1">
    <citation type="journal article" date="2017" name="bioRxiv">
        <title>Conservation of a gene cluster reveals novel cercosporin biosynthetic mechanisms and extends production to the genus Colletotrichum.</title>
        <authorList>
            <person name="de Jonge R."/>
            <person name="Ebert M.K."/>
            <person name="Huitt-Roehl C.R."/>
            <person name="Pal P."/>
            <person name="Suttle J.C."/>
            <person name="Spanner R.E."/>
            <person name="Neubauer J.D."/>
            <person name="Jurick W.M.II."/>
            <person name="Stott K.A."/>
            <person name="Secor G.A."/>
            <person name="Thomma B.P.H.J."/>
            <person name="Van de Peer Y."/>
            <person name="Townsend C.A."/>
            <person name="Bolton M.D."/>
        </authorList>
    </citation>
    <scope>NUCLEOTIDE SEQUENCE [LARGE SCALE GENOMIC DNA]</scope>
    <source>
        <strain evidence="10">CBS538.71</strain>
    </source>
</reference>
<evidence type="ECO:0000256" key="1">
    <source>
        <dbReference type="ARBA" id="ARBA00022527"/>
    </source>
</evidence>
<dbReference type="GO" id="GO:0005524">
    <property type="term" value="F:ATP binding"/>
    <property type="evidence" value="ECO:0007669"/>
    <property type="project" value="UniProtKB-UniRule"/>
</dbReference>
<keyword evidence="1" id="KW-0723">Serine/threonine-protein kinase</keyword>
<feature type="compositionally biased region" description="Polar residues" evidence="7">
    <location>
        <begin position="488"/>
        <end position="503"/>
    </location>
</feature>
<feature type="region of interest" description="Disordered" evidence="7">
    <location>
        <begin position="438"/>
        <end position="541"/>
    </location>
</feature>
<dbReference type="Pfam" id="PF00069">
    <property type="entry name" value="Pkinase"/>
    <property type="match status" value="2"/>
</dbReference>
<keyword evidence="3 6" id="KW-0547">Nucleotide-binding</keyword>
<dbReference type="Proteomes" id="UP000237631">
    <property type="component" value="Unassembled WGS sequence"/>
</dbReference>
<evidence type="ECO:0000256" key="5">
    <source>
        <dbReference type="ARBA" id="ARBA00022840"/>
    </source>
</evidence>
<dbReference type="InterPro" id="IPR000719">
    <property type="entry name" value="Prot_kinase_dom"/>
</dbReference>
<feature type="compositionally biased region" description="Basic and acidic residues" evidence="7">
    <location>
        <begin position="438"/>
        <end position="455"/>
    </location>
</feature>
<evidence type="ECO:0000256" key="7">
    <source>
        <dbReference type="SAM" id="MobiDB-lite"/>
    </source>
</evidence>
<dbReference type="Gene3D" id="3.30.200.20">
    <property type="entry name" value="Phosphorylase Kinase, domain 1"/>
    <property type="match status" value="1"/>
</dbReference>
<sequence>MTMSTSSMARDAMAPTNNSKDGDSPERVVLVMRMAPFDLEKVYHYDAGGLHPVHLGDSLGPQGRYRVLHKLGNGGFATVWLCRDTQSVRPQYVALKILMAECSTDDCPEFRAFKIKDLLKTDPSREQSICLPLKSFRIEGPNGSHLCFVYPVLGPRISDSSLGTENPEASWRRVALQVTRALATLHELGVCHGDLKPSNVLQRIAGFDGMPEEELVKILGEPRRAPVTTVSEHEHHEPRAPQYLVYPIDFANVGTEFFTDDACIIDFGQSFEAANPPEETGIPIVYRAPELIFKHKPGKQTDLWALGCTLFDLITGQKLFDMFDNDSDEYLSVISERLGKLPEPLWSAWERRNVFFEEESDELGRVILKYEEPVSTDPTAWSAPIIRSLKEAVLRTGVAEPDPDRSDSAPSVDQDYIDRDVDLFVDLLGKLLALDPEKRPSARELSEHEWLKLSNEHPTTSTEGAKSSEVATGTDEIQEESSDVGEKPSTQTSVGEQQASSDVQVPDQEEQHASQAVPSTLAVEQETRGMKGSRRFRRHSI</sequence>
<protein>
    <recommendedName>
        <fullName evidence="8">Protein kinase domain-containing protein</fullName>
    </recommendedName>
</protein>
<dbReference type="OrthoDB" id="5979581at2759"/>
<name>A0A2S6CC55_9PEZI</name>
<dbReference type="PROSITE" id="PS00107">
    <property type="entry name" value="PROTEIN_KINASE_ATP"/>
    <property type="match status" value="1"/>
</dbReference>
<evidence type="ECO:0000256" key="3">
    <source>
        <dbReference type="ARBA" id="ARBA00022741"/>
    </source>
</evidence>
<dbReference type="Gene3D" id="1.10.510.10">
    <property type="entry name" value="Transferase(Phosphotransferase) domain 1"/>
    <property type="match status" value="1"/>
</dbReference>
<dbReference type="PROSITE" id="PS50011">
    <property type="entry name" value="PROTEIN_KINASE_DOM"/>
    <property type="match status" value="1"/>
</dbReference>
<evidence type="ECO:0000256" key="2">
    <source>
        <dbReference type="ARBA" id="ARBA00022679"/>
    </source>
</evidence>
<comment type="caution">
    <text evidence="9">The sequence shown here is derived from an EMBL/GenBank/DDBJ whole genome shotgun (WGS) entry which is preliminary data.</text>
</comment>
<dbReference type="InterPro" id="IPR017441">
    <property type="entry name" value="Protein_kinase_ATP_BS"/>
</dbReference>
<dbReference type="SMART" id="SM00220">
    <property type="entry name" value="S_TKc"/>
    <property type="match status" value="1"/>
</dbReference>
<keyword evidence="4" id="KW-0418">Kinase</keyword>
<evidence type="ECO:0000256" key="4">
    <source>
        <dbReference type="ARBA" id="ARBA00022777"/>
    </source>
</evidence>